<name>A0ABT9AFX6_9BACT</name>
<organism evidence="2 3">
    <name type="scientific">Hymenobacter mellowenesis</name>
    <dbReference type="NCBI Taxonomy" id="3063995"/>
    <lineage>
        <taxon>Bacteria</taxon>
        <taxon>Pseudomonadati</taxon>
        <taxon>Bacteroidota</taxon>
        <taxon>Cytophagia</taxon>
        <taxon>Cytophagales</taxon>
        <taxon>Hymenobacteraceae</taxon>
        <taxon>Hymenobacter</taxon>
    </lineage>
</organism>
<evidence type="ECO:0000313" key="3">
    <source>
        <dbReference type="Proteomes" id="UP001167796"/>
    </source>
</evidence>
<gene>
    <name evidence="2" type="ORF">Q5H92_17790</name>
</gene>
<reference evidence="2" key="1">
    <citation type="submission" date="2023-07" db="EMBL/GenBank/DDBJ databases">
        <authorList>
            <person name="Kim M.K."/>
        </authorList>
    </citation>
    <scope>NUCLEOTIDE SEQUENCE</scope>
    <source>
        <strain evidence="2">M29</strain>
    </source>
</reference>
<protein>
    <submittedName>
        <fullName evidence="2">Uncharacterized protein</fullName>
    </submittedName>
</protein>
<evidence type="ECO:0000256" key="1">
    <source>
        <dbReference type="SAM" id="MobiDB-lite"/>
    </source>
</evidence>
<dbReference type="EMBL" id="JAUQSX010000009">
    <property type="protein sequence ID" value="MDO7848224.1"/>
    <property type="molecule type" value="Genomic_DNA"/>
</dbReference>
<dbReference type="RefSeq" id="WP_305012904.1">
    <property type="nucleotide sequence ID" value="NZ_JAUQSX010000009.1"/>
</dbReference>
<keyword evidence="3" id="KW-1185">Reference proteome</keyword>
<sequence length="46" mass="4567">MADFGSSGRGGRPELRPPAAVASSTPPTVDNPPAPGNSWSSSTMPA</sequence>
<feature type="compositionally biased region" description="Low complexity" evidence="1">
    <location>
        <begin position="17"/>
        <end position="28"/>
    </location>
</feature>
<evidence type="ECO:0000313" key="2">
    <source>
        <dbReference type="EMBL" id="MDO7848224.1"/>
    </source>
</evidence>
<comment type="caution">
    <text evidence="2">The sequence shown here is derived from an EMBL/GenBank/DDBJ whole genome shotgun (WGS) entry which is preliminary data.</text>
</comment>
<feature type="region of interest" description="Disordered" evidence="1">
    <location>
        <begin position="1"/>
        <end position="46"/>
    </location>
</feature>
<proteinExistence type="predicted"/>
<dbReference type="Proteomes" id="UP001167796">
    <property type="component" value="Unassembled WGS sequence"/>
</dbReference>
<feature type="compositionally biased region" description="Polar residues" evidence="1">
    <location>
        <begin position="37"/>
        <end position="46"/>
    </location>
</feature>
<accession>A0ABT9AFX6</accession>